<accession>A0A1J6KUL0</accession>
<feature type="compositionally biased region" description="Low complexity" evidence="1">
    <location>
        <begin position="255"/>
        <end position="267"/>
    </location>
</feature>
<evidence type="ECO:0000256" key="1">
    <source>
        <dbReference type="SAM" id="MobiDB-lite"/>
    </source>
</evidence>
<dbReference type="OrthoDB" id="747893at2759"/>
<feature type="compositionally biased region" description="Polar residues" evidence="1">
    <location>
        <begin position="182"/>
        <end position="194"/>
    </location>
</feature>
<comment type="caution">
    <text evidence="2">The sequence shown here is derived from an EMBL/GenBank/DDBJ whole genome shotgun (WGS) entry which is preliminary data.</text>
</comment>
<gene>
    <name evidence="2" type="ORF">A4A49_25266</name>
</gene>
<dbReference type="EMBL" id="MJEQ01002809">
    <property type="protein sequence ID" value="OIT26459.1"/>
    <property type="molecule type" value="Genomic_DNA"/>
</dbReference>
<reference evidence="2" key="1">
    <citation type="submission" date="2016-11" db="EMBL/GenBank/DDBJ databases">
        <title>The genome of Nicotiana attenuata.</title>
        <authorList>
            <person name="Xu S."/>
            <person name="Brockmoeller T."/>
            <person name="Gaquerel E."/>
            <person name="Navarro A."/>
            <person name="Kuhl H."/>
            <person name="Gase K."/>
            <person name="Ling Z."/>
            <person name="Zhou W."/>
            <person name="Kreitzer C."/>
            <person name="Stanke M."/>
            <person name="Tang H."/>
            <person name="Lyons E."/>
            <person name="Pandey P."/>
            <person name="Pandey S.P."/>
            <person name="Timmermann B."/>
            <person name="Baldwin I.T."/>
        </authorList>
    </citation>
    <scope>NUCLEOTIDE SEQUENCE [LARGE SCALE GENOMIC DNA]</scope>
    <source>
        <strain evidence="2">UT</strain>
    </source>
</reference>
<evidence type="ECO:0000313" key="2">
    <source>
        <dbReference type="EMBL" id="OIT26459.1"/>
    </source>
</evidence>
<keyword evidence="3" id="KW-1185">Reference proteome</keyword>
<protein>
    <submittedName>
        <fullName evidence="2">Uncharacterized protein</fullName>
    </submittedName>
</protein>
<dbReference type="KEGG" id="nau:109215272"/>
<feature type="region of interest" description="Disordered" evidence="1">
    <location>
        <begin position="236"/>
        <end position="280"/>
    </location>
</feature>
<proteinExistence type="predicted"/>
<dbReference type="PANTHER" id="PTHR33356:SF29">
    <property type="match status" value="1"/>
</dbReference>
<sequence>MDEYSKECEFWLPPQFLTDDDILLGFKTNSKGEENEMKSYFGCDFKNEFSYMLGPKSDLSSPVESVVGSTETESSDEEDYITELTRQMAHSTLENHKVQSLSSSPQSTLYGILGSKHQGSKIVSPNCSSQSRNGVVDLLYEAVGEVARMKMMEKEAGIYRHKGGMWTPPRKASPVPVDPKNSKPNLGSFYSNQPPQSYQQLQMAQFQRLKQQQIMKQGQGVLCPEKERFWNQQQLNQGRGQNGADRSVSAWPTLQQSHQQQQQQQTQPGSGMRAVFLGNTGPKRECAGTGVFIPKRPGIQTEPRKKIGCSTVLMPERVVQALNLNLDVMDSRLQFLVQPSCNNGGVLKYQNNLVDQQRRSLRTQPAVKSQEIILPQEWTY</sequence>
<name>A0A1J6KUL0_NICAT</name>
<dbReference type="Gramene" id="OIT26459">
    <property type="protein sequence ID" value="OIT26459"/>
    <property type="gene ID" value="A4A49_25266"/>
</dbReference>
<feature type="region of interest" description="Disordered" evidence="1">
    <location>
        <begin position="163"/>
        <end position="194"/>
    </location>
</feature>
<dbReference type="Proteomes" id="UP000187609">
    <property type="component" value="Unassembled WGS sequence"/>
</dbReference>
<evidence type="ECO:0000313" key="3">
    <source>
        <dbReference type="Proteomes" id="UP000187609"/>
    </source>
</evidence>
<dbReference type="OMA" id="INRSNAM"/>
<dbReference type="AlphaFoldDB" id="A0A1J6KUL0"/>
<dbReference type="STRING" id="49451.A0A1J6KUL0"/>
<dbReference type="PANTHER" id="PTHR33356">
    <property type="entry name" value="TIP41-LIKE PROTEIN"/>
    <property type="match status" value="1"/>
</dbReference>
<organism evidence="2 3">
    <name type="scientific">Nicotiana attenuata</name>
    <name type="common">Coyote tobacco</name>
    <dbReference type="NCBI Taxonomy" id="49451"/>
    <lineage>
        <taxon>Eukaryota</taxon>
        <taxon>Viridiplantae</taxon>
        <taxon>Streptophyta</taxon>
        <taxon>Embryophyta</taxon>
        <taxon>Tracheophyta</taxon>
        <taxon>Spermatophyta</taxon>
        <taxon>Magnoliopsida</taxon>
        <taxon>eudicotyledons</taxon>
        <taxon>Gunneridae</taxon>
        <taxon>Pentapetalae</taxon>
        <taxon>asterids</taxon>
        <taxon>lamiids</taxon>
        <taxon>Solanales</taxon>
        <taxon>Solanaceae</taxon>
        <taxon>Nicotianoideae</taxon>
        <taxon>Nicotianeae</taxon>
        <taxon>Nicotiana</taxon>
    </lineage>
</organism>